<dbReference type="AlphaFoldDB" id="A0A6G0IAX1"/>
<feature type="region of interest" description="Disordered" evidence="1">
    <location>
        <begin position="240"/>
        <end position="270"/>
    </location>
</feature>
<comment type="caution">
    <text evidence="2">The sequence shown here is derived from an EMBL/GenBank/DDBJ whole genome shotgun (WGS) entry which is preliminary data.</text>
</comment>
<dbReference type="EMBL" id="REGW02000012">
    <property type="protein sequence ID" value="KAE8288346.1"/>
    <property type="molecule type" value="Genomic_DNA"/>
</dbReference>
<proteinExistence type="predicted"/>
<dbReference type="Proteomes" id="UP000424527">
    <property type="component" value="Unassembled WGS sequence"/>
</dbReference>
<reference evidence="2 3" key="1">
    <citation type="submission" date="2019-07" db="EMBL/GenBank/DDBJ databases">
        <title>Chromosome genome assembly for large yellow croaker.</title>
        <authorList>
            <person name="Xiao S."/>
        </authorList>
    </citation>
    <scope>NUCLEOTIDE SEQUENCE [LARGE SCALE GENOMIC DNA]</scope>
    <source>
        <strain evidence="2">JMULYC20181020</strain>
        <tissue evidence="2">Muscle</tissue>
    </source>
</reference>
<name>A0A6G0IAX1_LARCR</name>
<feature type="compositionally biased region" description="Low complexity" evidence="1">
    <location>
        <begin position="132"/>
        <end position="145"/>
    </location>
</feature>
<protein>
    <submittedName>
        <fullName evidence="2">Uncharacterized protein</fullName>
    </submittedName>
</protein>
<gene>
    <name evidence="2" type="ORF">D5F01_LYC12214</name>
</gene>
<feature type="compositionally biased region" description="Polar residues" evidence="1">
    <location>
        <begin position="1"/>
        <end position="14"/>
    </location>
</feature>
<evidence type="ECO:0000256" key="1">
    <source>
        <dbReference type="SAM" id="MobiDB-lite"/>
    </source>
</evidence>
<sequence length="270" mass="30527">MNEPSSSHVTNPTHSRPLYSKVVTGEHKVYKQQSAVEMTDVPTIARNVCKTTASFETRSQMTEPSPSHVTITKTTHSRPLYSKVVKDSTQDRKPTTTRKHPTTYLQKHRSPPLRTSTCYSDTHPGRHQYINTSTTTTTTSKTTPIPTKPPPPSKTRQRLGNSLSPIPELSNEDEFPPLPAPHRSTVLSLGPRTTLAEHIRNYNGQHQTKSPPPRLFQYNHQHLVQLHSPHKHTHIPSIALTNHKKPPDLRLEPDPLFPDFNLPPYHNSPH</sequence>
<feature type="compositionally biased region" description="Basic residues" evidence="1">
    <location>
        <begin position="95"/>
        <end position="111"/>
    </location>
</feature>
<evidence type="ECO:0000313" key="2">
    <source>
        <dbReference type="EMBL" id="KAE8288346.1"/>
    </source>
</evidence>
<feature type="region of interest" description="Disordered" evidence="1">
    <location>
        <begin position="1"/>
        <end position="21"/>
    </location>
</feature>
<feature type="compositionally biased region" description="Polar residues" evidence="1">
    <location>
        <begin position="55"/>
        <end position="74"/>
    </location>
</feature>
<keyword evidence="3" id="KW-1185">Reference proteome</keyword>
<feature type="compositionally biased region" description="Basic and acidic residues" evidence="1">
    <location>
        <begin position="84"/>
        <end position="94"/>
    </location>
</feature>
<organism evidence="2 3">
    <name type="scientific">Larimichthys crocea</name>
    <name type="common">Large yellow croaker</name>
    <name type="synonym">Pseudosciaena crocea</name>
    <dbReference type="NCBI Taxonomy" id="215358"/>
    <lineage>
        <taxon>Eukaryota</taxon>
        <taxon>Metazoa</taxon>
        <taxon>Chordata</taxon>
        <taxon>Craniata</taxon>
        <taxon>Vertebrata</taxon>
        <taxon>Euteleostomi</taxon>
        <taxon>Actinopterygii</taxon>
        <taxon>Neopterygii</taxon>
        <taxon>Teleostei</taxon>
        <taxon>Neoteleostei</taxon>
        <taxon>Acanthomorphata</taxon>
        <taxon>Eupercaria</taxon>
        <taxon>Sciaenidae</taxon>
        <taxon>Larimichthys</taxon>
    </lineage>
</organism>
<feature type="region of interest" description="Disordered" evidence="1">
    <location>
        <begin position="55"/>
        <end position="179"/>
    </location>
</feature>
<evidence type="ECO:0000313" key="3">
    <source>
        <dbReference type="Proteomes" id="UP000424527"/>
    </source>
</evidence>
<accession>A0A6G0IAX1</accession>